<protein>
    <recommendedName>
        <fullName evidence="4">CarboxypepD_reg-like domain-containing protein</fullName>
    </recommendedName>
</protein>
<feature type="chain" id="PRO_5011526804" description="CarboxypepD_reg-like domain-containing protein" evidence="1">
    <location>
        <begin position="19"/>
        <end position="560"/>
    </location>
</feature>
<name>A0A1I2WIR8_9SPHI</name>
<dbReference type="Proteomes" id="UP000199666">
    <property type="component" value="Unassembled WGS sequence"/>
</dbReference>
<dbReference type="OrthoDB" id="5505971at2"/>
<evidence type="ECO:0000313" key="2">
    <source>
        <dbReference type="EMBL" id="SFH01212.1"/>
    </source>
</evidence>
<keyword evidence="3" id="KW-1185">Reference proteome</keyword>
<dbReference type="RefSeq" id="WP_090993046.1">
    <property type="nucleotide sequence ID" value="NZ_FOPP01000004.1"/>
</dbReference>
<organism evidence="2 3">
    <name type="scientific">Pedobacter insulae</name>
    <dbReference type="NCBI Taxonomy" id="414048"/>
    <lineage>
        <taxon>Bacteria</taxon>
        <taxon>Pseudomonadati</taxon>
        <taxon>Bacteroidota</taxon>
        <taxon>Sphingobacteriia</taxon>
        <taxon>Sphingobacteriales</taxon>
        <taxon>Sphingobacteriaceae</taxon>
        <taxon>Pedobacter</taxon>
    </lineage>
</organism>
<dbReference type="InterPro" id="IPR008969">
    <property type="entry name" value="CarboxyPept-like_regulatory"/>
</dbReference>
<dbReference type="SUPFAM" id="SSF49464">
    <property type="entry name" value="Carboxypeptidase regulatory domain-like"/>
    <property type="match status" value="1"/>
</dbReference>
<proteinExistence type="predicted"/>
<accession>A0A1I2WIR8</accession>
<dbReference type="AlphaFoldDB" id="A0A1I2WIR8"/>
<sequence>MKHKIILFLLLLSNFAWAQGYRNNLSKLVTFNIKQQRVRDALQHISTAGNFYFSYNGKLINQDSVIDLNVQRMPVRDVLDRMFAGKVAYKESEEYVILRYAVNHLTIEPENITTAENLYLISGYIVDTKTGKKVKQASVYEKRLLQSTLTDDEGYFTLRFKGEHKEVILTASKETYRDTALVFLADIKIEPQGYNDPDKERGTIFSNTIEDLGISKFLLSSKQRIQNLNIPNFFANTPFQASLLPGLSSHGMMSSRVVNKASLNVLGGYTAGVDGVEVAGLFNLTIGKVNSFQAAGLFNAVGGDVQGTQFAGLINYDRQNVGGFQAAGIANSVSGNLNGVQIGGIGNLVRKDVKGVQIAGIGNMTTSKFTGTQIAGVFNYAKKHEGLQIGLINLADSSSGTSIGLLNLSKNGYKKLSFFSNDLVNANVALKTGNAKLYTLLIAGKNFSDTANIETIGIGFGHDFLLGNRLAIETEMITQYLHLGNWDYANILMRFQANLEIKLFKGFAVFGGPSYAYYNSDAPTGSSAKGYKQNIVPAKHHKFSGNNQGWWGWNVGVTLF</sequence>
<dbReference type="STRING" id="414048.SAMN04489864_10483"/>
<evidence type="ECO:0000313" key="3">
    <source>
        <dbReference type="Proteomes" id="UP000199666"/>
    </source>
</evidence>
<keyword evidence="1" id="KW-0732">Signal</keyword>
<evidence type="ECO:0000256" key="1">
    <source>
        <dbReference type="SAM" id="SignalP"/>
    </source>
</evidence>
<evidence type="ECO:0008006" key="4">
    <source>
        <dbReference type="Google" id="ProtNLM"/>
    </source>
</evidence>
<dbReference type="EMBL" id="FOPP01000004">
    <property type="protein sequence ID" value="SFH01212.1"/>
    <property type="molecule type" value="Genomic_DNA"/>
</dbReference>
<gene>
    <name evidence="2" type="ORF">SAMN04489864_10483</name>
</gene>
<reference evidence="2 3" key="1">
    <citation type="submission" date="2016-10" db="EMBL/GenBank/DDBJ databases">
        <authorList>
            <person name="de Groot N.N."/>
        </authorList>
    </citation>
    <scope>NUCLEOTIDE SEQUENCE [LARGE SCALE GENOMIC DNA]</scope>
    <source>
        <strain evidence="2 3">DSM 18684</strain>
    </source>
</reference>
<feature type="signal peptide" evidence="1">
    <location>
        <begin position="1"/>
        <end position="18"/>
    </location>
</feature>